<gene>
    <name evidence="2" type="ORF">PGQ11_004021</name>
</gene>
<dbReference type="SUPFAM" id="SSF53474">
    <property type="entry name" value="alpha/beta-Hydrolases"/>
    <property type="match status" value="1"/>
</dbReference>
<sequence>MSMEGLENPTLISEGPEPMSYVRPRAPLILIHDGGGTTFSYHCLEPPMNRPLYGVANAHFDDGGWWKGGISEMAAHYIGLISEALPEGGNIILGGWSLGGALSLEMAHQIATQPSGDGSADRRPRFNVLGMVWVDTQCPRPASEVPALADKHLPAEVVQKPRAELDGLKLIDKVGLNMLNARIMLQTWEKPAFREAPVPPTIMLRARDRYAEDPSSTFVDHQRGNRLLGWEAYSAEHDNFLREVIDVDGHHFSVFEEQNITAISAKINAAVDTFDCL</sequence>
<dbReference type="EMBL" id="JAPCWZ010000003">
    <property type="protein sequence ID" value="KAK8873507.1"/>
    <property type="molecule type" value="Genomic_DNA"/>
</dbReference>
<organism evidence="2 3">
    <name type="scientific">Apiospora arundinis</name>
    <dbReference type="NCBI Taxonomy" id="335852"/>
    <lineage>
        <taxon>Eukaryota</taxon>
        <taxon>Fungi</taxon>
        <taxon>Dikarya</taxon>
        <taxon>Ascomycota</taxon>
        <taxon>Pezizomycotina</taxon>
        <taxon>Sordariomycetes</taxon>
        <taxon>Xylariomycetidae</taxon>
        <taxon>Amphisphaeriales</taxon>
        <taxon>Apiosporaceae</taxon>
        <taxon>Apiospora</taxon>
    </lineage>
</organism>
<evidence type="ECO:0000313" key="2">
    <source>
        <dbReference type="EMBL" id="KAK8873507.1"/>
    </source>
</evidence>
<name>A0ABR2J6T8_9PEZI</name>
<dbReference type="InterPro" id="IPR001031">
    <property type="entry name" value="Thioesterase"/>
</dbReference>
<keyword evidence="2" id="KW-0378">Hydrolase</keyword>
<comment type="caution">
    <text evidence="2">The sequence shown here is derived from an EMBL/GenBank/DDBJ whole genome shotgun (WGS) entry which is preliminary data.</text>
</comment>
<dbReference type="Proteomes" id="UP001390339">
    <property type="component" value="Unassembled WGS sequence"/>
</dbReference>
<protein>
    <submittedName>
        <fullName evidence="2">Alpha/Beta hydrolase protein</fullName>
    </submittedName>
</protein>
<accession>A0ABR2J6T8</accession>
<evidence type="ECO:0000313" key="3">
    <source>
        <dbReference type="Proteomes" id="UP001390339"/>
    </source>
</evidence>
<dbReference type="Gene3D" id="3.40.50.1820">
    <property type="entry name" value="alpha/beta hydrolase"/>
    <property type="match status" value="1"/>
</dbReference>
<reference evidence="2 3" key="1">
    <citation type="journal article" date="2024" name="IMA Fungus">
        <title>Apiospora arundinis, a panoply of carbohydrate-active enzymes and secondary metabolites.</title>
        <authorList>
            <person name="Sorensen T."/>
            <person name="Petersen C."/>
            <person name="Muurmann A.T."/>
            <person name="Christiansen J.V."/>
            <person name="Brundto M.L."/>
            <person name="Overgaard C.K."/>
            <person name="Boysen A.T."/>
            <person name="Wollenberg R.D."/>
            <person name="Larsen T.O."/>
            <person name="Sorensen J.L."/>
            <person name="Nielsen K.L."/>
            <person name="Sondergaard T.E."/>
        </authorList>
    </citation>
    <scope>NUCLEOTIDE SEQUENCE [LARGE SCALE GENOMIC DNA]</scope>
    <source>
        <strain evidence="2 3">AAU 773</strain>
    </source>
</reference>
<feature type="domain" description="Thioesterase" evidence="1">
    <location>
        <begin position="27"/>
        <end position="118"/>
    </location>
</feature>
<keyword evidence="3" id="KW-1185">Reference proteome</keyword>
<dbReference type="Pfam" id="PF00975">
    <property type="entry name" value="Thioesterase"/>
    <property type="match status" value="1"/>
</dbReference>
<evidence type="ECO:0000259" key="1">
    <source>
        <dbReference type="Pfam" id="PF00975"/>
    </source>
</evidence>
<dbReference type="InterPro" id="IPR029058">
    <property type="entry name" value="AB_hydrolase_fold"/>
</dbReference>
<proteinExistence type="predicted"/>
<dbReference type="GO" id="GO:0016787">
    <property type="term" value="F:hydrolase activity"/>
    <property type="evidence" value="ECO:0007669"/>
    <property type="project" value="UniProtKB-KW"/>
</dbReference>